<dbReference type="Proteomes" id="UP000192599">
    <property type="component" value="Unassembled WGS sequence"/>
</dbReference>
<feature type="domain" description="UvrD-like helicase C-terminal" evidence="5">
    <location>
        <begin position="11"/>
        <end position="170"/>
    </location>
</feature>
<keyword evidence="2" id="KW-0378">Hydrolase</keyword>
<keyword evidence="3" id="KW-0347">Helicase</keyword>
<dbReference type="Pfam" id="PF13361">
    <property type="entry name" value="UvrD_C"/>
    <property type="match status" value="1"/>
</dbReference>
<keyword evidence="1" id="KW-0547">Nucleotide-binding</keyword>
<dbReference type="SUPFAM" id="SSF52540">
    <property type="entry name" value="P-loop containing nucleoside triphosphate hydrolases"/>
    <property type="match status" value="1"/>
</dbReference>
<dbReference type="EMBL" id="LNTC01000163">
    <property type="protein sequence ID" value="OQR40886.1"/>
    <property type="molecule type" value="Genomic_DNA"/>
</dbReference>
<organism evidence="6 7">
    <name type="scientific">Aliarcobacter cryaerophilus</name>
    <dbReference type="NCBI Taxonomy" id="28198"/>
    <lineage>
        <taxon>Bacteria</taxon>
        <taxon>Pseudomonadati</taxon>
        <taxon>Campylobacterota</taxon>
        <taxon>Epsilonproteobacteria</taxon>
        <taxon>Campylobacterales</taxon>
        <taxon>Arcobacteraceae</taxon>
        <taxon>Aliarcobacter</taxon>
    </lineage>
</organism>
<keyword evidence="4" id="KW-0067">ATP-binding</keyword>
<name>A0A1V9V9Y9_9BACT</name>
<accession>A0A1V9V9Y9</accession>
<protein>
    <recommendedName>
        <fullName evidence="5">UvrD-like helicase C-terminal domain-containing protein</fullName>
    </recommendedName>
</protein>
<proteinExistence type="predicted"/>
<gene>
    <name evidence="6" type="ORF">AS859_08990</name>
</gene>
<dbReference type="GO" id="GO:0004386">
    <property type="term" value="F:helicase activity"/>
    <property type="evidence" value="ECO:0007669"/>
    <property type="project" value="UniProtKB-KW"/>
</dbReference>
<evidence type="ECO:0000256" key="2">
    <source>
        <dbReference type="ARBA" id="ARBA00022801"/>
    </source>
</evidence>
<dbReference type="AlphaFoldDB" id="A0A1V9V9Y9"/>
<evidence type="ECO:0000313" key="7">
    <source>
        <dbReference type="Proteomes" id="UP000192599"/>
    </source>
</evidence>
<dbReference type="GO" id="GO:0016787">
    <property type="term" value="F:hydrolase activity"/>
    <property type="evidence" value="ECO:0007669"/>
    <property type="project" value="UniProtKB-KW"/>
</dbReference>
<dbReference type="InterPro" id="IPR014017">
    <property type="entry name" value="DNA_helicase_UvrD-like_C"/>
</dbReference>
<evidence type="ECO:0000313" key="6">
    <source>
        <dbReference type="EMBL" id="OQR40886.1"/>
    </source>
</evidence>
<evidence type="ECO:0000256" key="4">
    <source>
        <dbReference type="ARBA" id="ARBA00022840"/>
    </source>
</evidence>
<dbReference type="GO" id="GO:0005524">
    <property type="term" value="F:ATP binding"/>
    <property type="evidence" value="ECO:0007669"/>
    <property type="project" value="UniProtKB-KW"/>
</dbReference>
<sequence length="185" mass="21846">MISRTTFGLIQELIKHIHNKKKLFFEGGYNSYSFMNQTVYSIFYLKNRKNDKITIDEIKNFDTIFELETFAKETKNQDYLNIIRFVNSYGDNIFEINKKIKEYLVPNKDEADIIFTTAHKAKGMEYNQVIMTDDFITKKDILNRKKSLSFASICEELNIYYVAASRAKFSISLADLKLDYKEEKD</sequence>
<evidence type="ECO:0000259" key="5">
    <source>
        <dbReference type="Pfam" id="PF13361"/>
    </source>
</evidence>
<comment type="caution">
    <text evidence="6">The sequence shown here is derived from an EMBL/GenBank/DDBJ whole genome shotgun (WGS) entry which is preliminary data.</text>
</comment>
<evidence type="ECO:0000256" key="1">
    <source>
        <dbReference type="ARBA" id="ARBA00022741"/>
    </source>
</evidence>
<evidence type="ECO:0000256" key="3">
    <source>
        <dbReference type="ARBA" id="ARBA00022806"/>
    </source>
</evidence>
<dbReference type="Gene3D" id="3.40.50.300">
    <property type="entry name" value="P-loop containing nucleotide triphosphate hydrolases"/>
    <property type="match status" value="1"/>
</dbReference>
<reference evidence="6 7" key="1">
    <citation type="submission" date="2017-04" db="EMBL/GenBank/DDBJ databases">
        <title>Accumulation and expression of multiple antibiotic resistance genes in Arcobacter cryaerophilus that thrives in sewage.</title>
        <authorList>
            <person name="Millar J.A."/>
            <person name="Raghavan R."/>
        </authorList>
    </citation>
    <scope>NUCLEOTIDE SEQUENCE [LARGE SCALE GENOMIC DNA]</scope>
    <source>
        <strain evidence="6 7">AZT-1</strain>
    </source>
</reference>
<dbReference type="InterPro" id="IPR027417">
    <property type="entry name" value="P-loop_NTPase"/>
</dbReference>